<organism evidence="3 4">
    <name type="scientific">Limulus polyphemus</name>
    <name type="common">Atlantic horseshoe crab</name>
    <dbReference type="NCBI Taxonomy" id="6850"/>
    <lineage>
        <taxon>Eukaryota</taxon>
        <taxon>Metazoa</taxon>
        <taxon>Ecdysozoa</taxon>
        <taxon>Arthropoda</taxon>
        <taxon>Chelicerata</taxon>
        <taxon>Merostomata</taxon>
        <taxon>Xiphosura</taxon>
        <taxon>Limulidae</taxon>
        <taxon>Limulus</taxon>
    </lineage>
</organism>
<evidence type="ECO:0000256" key="1">
    <source>
        <dbReference type="SAM" id="SignalP"/>
    </source>
</evidence>
<dbReference type="PANTHER" id="PTHR21261">
    <property type="entry name" value="BEAT PROTEIN"/>
    <property type="match status" value="1"/>
</dbReference>
<evidence type="ECO:0000313" key="3">
    <source>
        <dbReference type="Proteomes" id="UP000694941"/>
    </source>
</evidence>
<feature type="chain" id="PRO_5046805114" evidence="1">
    <location>
        <begin position="22"/>
        <end position="399"/>
    </location>
</feature>
<dbReference type="SUPFAM" id="SSF48726">
    <property type="entry name" value="Immunoglobulin"/>
    <property type="match status" value="2"/>
</dbReference>
<feature type="domain" description="Ig-like" evidence="2">
    <location>
        <begin position="138"/>
        <end position="230"/>
    </location>
</feature>
<dbReference type="InterPro" id="IPR013783">
    <property type="entry name" value="Ig-like_fold"/>
</dbReference>
<evidence type="ECO:0000259" key="2">
    <source>
        <dbReference type="PROSITE" id="PS50835"/>
    </source>
</evidence>
<dbReference type="PANTHER" id="PTHR21261:SF15">
    <property type="entry name" value="BEATEN PATH IIIA, ISOFORM D-RELATED"/>
    <property type="match status" value="1"/>
</dbReference>
<feature type="domain" description="Ig-like" evidence="2">
    <location>
        <begin position="36"/>
        <end position="120"/>
    </location>
</feature>
<sequence>MPYCCGVVCVIVILWSQEIKCLQLVSLQLPNVVISGEPAWLNCTYDLETDALYAVKWYKNETEFYRYVPRDVPPAQTYNLPGVYIDLDKSHGGHVYLKATDMDSEGTYRCEASAEAPSFQTVMGEKKMKVYVIPHDGPDIEGIQPKYDVGDNVNVTCRSSPSQPAAIVHWFINGKEPPEDFLTAYPESERIGGLISSMLGLYFEVTPEHFIRDTLTLRCSAIISNNYSLSSEEIIIGGGVSPSSPYPSLGSNKGPIITGGYSAYRINDVVDVNCSSTTSKTPAFLRWFINENQAYNRYLVNYPFLLGRDGTITNVLGLRFVVRKKHFQNGEMHLKCTSTLSEVMNMTTREEVFGSHHKNSGFHASESKAQGNGVQPIRSYFLPVPLIVVLAVKRLTKPV</sequence>
<dbReference type="RefSeq" id="XP_022255527.1">
    <property type="nucleotide sequence ID" value="XM_022399819.1"/>
</dbReference>
<dbReference type="InterPro" id="IPR036179">
    <property type="entry name" value="Ig-like_dom_sf"/>
</dbReference>
<name>A0ABM1TI21_LIMPO</name>
<dbReference type="Gene3D" id="2.60.40.10">
    <property type="entry name" value="Immunoglobulins"/>
    <property type="match status" value="2"/>
</dbReference>
<dbReference type="InterPro" id="IPR007110">
    <property type="entry name" value="Ig-like_dom"/>
</dbReference>
<feature type="signal peptide" evidence="1">
    <location>
        <begin position="1"/>
        <end position="21"/>
    </location>
</feature>
<gene>
    <name evidence="4" type="primary">LOC106471194</name>
</gene>
<proteinExistence type="predicted"/>
<keyword evidence="1" id="KW-0732">Signal</keyword>
<evidence type="ECO:0000313" key="4">
    <source>
        <dbReference type="RefSeq" id="XP_022255527.1"/>
    </source>
</evidence>
<dbReference type="GeneID" id="106471194"/>
<dbReference type="PROSITE" id="PS50835">
    <property type="entry name" value="IG_LIKE"/>
    <property type="match status" value="2"/>
</dbReference>
<keyword evidence="3" id="KW-1185">Reference proteome</keyword>
<accession>A0ABM1TI21</accession>
<protein>
    <submittedName>
        <fullName evidence="4">Uncharacterized protein LOC106471194</fullName>
    </submittedName>
</protein>
<reference evidence="4" key="1">
    <citation type="submission" date="2025-08" db="UniProtKB">
        <authorList>
            <consortium name="RefSeq"/>
        </authorList>
    </citation>
    <scope>IDENTIFICATION</scope>
    <source>
        <tissue evidence="4">Muscle</tissue>
    </source>
</reference>
<dbReference type="Proteomes" id="UP000694941">
    <property type="component" value="Unplaced"/>
</dbReference>